<dbReference type="PANTHER" id="PTHR24067">
    <property type="entry name" value="UBIQUITIN-CONJUGATING ENZYME E2"/>
    <property type="match status" value="1"/>
</dbReference>
<dbReference type="InterPro" id="IPR023313">
    <property type="entry name" value="UBQ-conjugating_AS"/>
</dbReference>
<feature type="compositionally biased region" description="Basic and acidic residues" evidence="5">
    <location>
        <begin position="153"/>
        <end position="162"/>
    </location>
</feature>
<dbReference type="GO" id="GO:0016740">
    <property type="term" value="F:transferase activity"/>
    <property type="evidence" value="ECO:0007669"/>
    <property type="project" value="UniProtKB-KW"/>
</dbReference>
<dbReference type="InterPro" id="IPR000608">
    <property type="entry name" value="UBC"/>
</dbReference>
<dbReference type="PROSITE" id="PS50127">
    <property type="entry name" value="UBC_2"/>
    <property type="match status" value="1"/>
</dbReference>
<dbReference type="Proteomes" id="UP000192639">
    <property type="component" value="Unassembled WGS sequence"/>
</dbReference>
<reference evidence="7 8" key="1">
    <citation type="journal article" date="2017" name="Environ. Microbiol.">
        <title>Decay of the glycolytic pathway and adaptation to intranuclear parasitism within Enterocytozoonidae microsporidia.</title>
        <authorList>
            <person name="Wiredu Boakye D."/>
            <person name="Jaroenlak P."/>
            <person name="Prachumwat A."/>
            <person name="Williams T.A."/>
            <person name="Bateman K.S."/>
            <person name="Itsathitphaisarn O."/>
            <person name="Sritunyalucksana K."/>
            <person name="Paszkiewicz K.H."/>
            <person name="Moore K.A."/>
            <person name="Stentiford G.D."/>
            <person name="Williams B.A."/>
        </authorList>
    </citation>
    <scope>NUCLEOTIDE SEQUENCE [LARGE SCALE GENOMIC DNA]</scope>
    <source>
        <strain evidence="7 8">GB1</strain>
    </source>
</reference>
<dbReference type="SMART" id="SM00212">
    <property type="entry name" value="UBCc"/>
    <property type="match status" value="1"/>
</dbReference>
<dbReference type="InterPro" id="IPR050113">
    <property type="entry name" value="Ub_conjugating_enzyme"/>
</dbReference>
<dbReference type="OrthoDB" id="19692at2759"/>
<evidence type="ECO:0000256" key="4">
    <source>
        <dbReference type="RuleBase" id="RU362109"/>
    </source>
</evidence>
<gene>
    <name evidence="7" type="primary">UB2G1</name>
    <name evidence="7" type="ORF">ECANGB1_1867</name>
</gene>
<dbReference type="EMBL" id="LWDP01000061">
    <property type="protein sequence ID" value="ORD93621.1"/>
    <property type="molecule type" value="Genomic_DNA"/>
</dbReference>
<dbReference type="GO" id="GO:0005524">
    <property type="term" value="F:ATP binding"/>
    <property type="evidence" value="ECO:0007669"/>
    <property type="project" value="UniProtKB-UniRule"/>
</dbReference>
<evidence type="ECO:0000259" key="6">
    <source>
        <dbReference type="PROSITE" id="PS50127"/>
    </source>
</evidence>
<sequence>MVSGQDFLSPVAIKRLRRELEQLKKEKDFGIKAKLVKDENGNDDLSRWELTFEGSQDSLYEGYRLKAKMTFPSRYPNLPPVFTITTPMWHPNVYKDGKVCISILHTADDAIVDPSIHDCSWTAVQSVRTVCISILSMLNEPNPDSPANVDASKQFREDRKGYKEKVKEILEESAEKIDKGESNKQEA</sequence>
<evidence type="ECO:0000256" key="2">
    <source>
        <dbReference type="ARBA" id="ARBA00022786"/>
    </source>
</evidence>
<dbReference type="AlphaFoldDB" id="A0A1Y1S617"/>
<protein>
    <submittedName>
        <fullName evidence="7">UB2G1</fullName>
    </submittedName>
</protein>
<keyword evidence="8" id="KW-1185">Reference proteome</keyword>
<evidence type="ECO:0000256" key="5">
    <source>
        <dbReference type="SAM" id="MobiDB-lite"/>
    </source>
</evidence>
<dbReference type="PROSITE" id="PS00183">
    <property type="entry name" value="UBC_1"/>
    <property type="match status" value="1"/>
</dbReference>
<feature type="region of interest" description="Disordered" evidence="5">
    <location>
        <begin position="142"/>
        <end position="162"/>
    </location>
</feature>
<organism evidence="7 8">
    <name type="scientific">Enterospora canceri</name>
    <dbReference type="NCBI Taxonomy" id="1081671"/>
    <lineage>
        <taxon>Eukaryota</taxon>
        <taxon>Fungi</taxon>
        <taxon>Fungi incertae sedis</taxon>
        <taxon>Microsporidia</taxon>
        <taxon>Enterocytozoonidae</taxon>
        <taxon>Enterospora</taxon>
    </lineage>
</organism>
<keyword evidence="1" id="KW-0808">Transferase</keyword>
<keyword evidence="2 4" id="KW-0833">Ubl conjugation pathway</keyword>
<keyword evidence="4" id="KW-0547">Nucleotide-binding</keyword>
<dbReference type="Pfam" id="PF00179">
    <property type="entry name" value="UQ_con"/>
    <property type="match status" value="1"/>
</dbReference>
<proteinExistence type="inferred from homology"/>
<evidence type="ECO:0000256" key="3">
    <source>
        <dbReference type="PROSITE-ProRule" id="PRU10133"/>
    </source>
</evidence>
<feature type="domain" description="UBC core" evidence="6">
    <location>
        <begin position="11"/>
        <end position="175"/>
    </location>
</feature>
<evidence type="ECO:0000313" key="7">
    <source>
        <dbReference type="EMBL" id="ORD93621.1"/>
    </source>
</evidence>
<dbReference type="SUPFAM" id="SSF54495">
    <property type="entry name" value="UBC-like"/>
    <property type="match status" value="1"/>
</dbReference>
<accession>A0A1Y1S617</accession>
<evidence type="ECO:0000256" key="1">
    <source>
        <dbReference type="ARBA" id="ARBA00022679"/>
    </source>
</evidence>
<dbReference type="InterPro" id="IPR016135">
    <property type="entry name" value="UBQ-conjugating_enzyme/RWD"/>
</dbReference>
<feature type="active site" description="Glycyl thioester intermediate" evidence="3">
    <location>
        <position position="100"/>
    </location>
</feature>
<evidence type="ECO:0000313" key="8">
    <source>
        <dbReference type="Proteomes" id="UP000192639"/>
    </source>
</evidence>
<dbReference type="VEuPathDB" id="MicrosporidiaDB:ECANGB1_1867"/>
<comment type="similarity">
    <text evidence="4">Belongs to the ubiquitin-conjugating enzyme family.</text>
</comment>
<comment type="caution">
    <text evidence="7">The sequence shown here is derived from an EMBL/GenBank/DDBJ whole genome shotgun (WGS) entry which is preliminary data.</text>
</comment>
<dbReference type="Gene3D" id="3.10.110.10">
    <property type="entry name" value="Ubiquitin Conjugating Enzyme"/>
    <property type="match status" value="1"/>
</dbReference>
<keyword evidence="4" id="KW-0067">ATP-binding</keyword>
<name>A0A1Y1S617_9MICR</name>